<evidence type="ECO:0000313" key="5">
    <source>
        <dbReference type="EMBL" id="EEH60846.1"/>
    </source>
</evidence>
<dbReference type="RefSeq" id="XP_003055594.1">
    <property type="nucleotide sequence ID" value="XM_003055548.1"/>
</dbReference>
<feature type="compositionally biased region" description="Basic and acidic residues" evidence="4">
    <location>
        <begin position="15"/>
        <end position="27"/>
    </location>
</feature>
<evidence type="ECO:0000313" key="6">
    <source>
        <dbReference type="Proteomes" id="UP000001876"/>
    </source>
</evidence>
<feature type="region of interest" description="Disordered" evidence="4">
    <location>
        <begin position="1"/>
        <end position="51"/>
    </location>
</feature>
<feature type="region of interest" description="Disordered" evidence="4">
    <location>
        <begin position="176"/>
        <end position="224"/>
    </location>
</feature>
<reference evidence="5 6" key="1">
    <citation type="journal article" date="2009" name="Science">
        <title>Green evolution and dynamic adaptations revealed by genomes of the marine picoeukaryotes Micromonas.</title>
        <authorList>
            <person name="Worden A.Z."/>
            <person name="Lee J.H."/>
            <person name="Mock T."/>
            <person name="Rouze P."/>
            <person name="Simmons M.P."/>
            <person name="Aerts A.L."/>
            <person name="Allen A.E."/>
            <person name="Cuvelier M.L."/>
            <person name="Derelle E."/>
            <person name="Everett M.V."/>
            <person name="Foulon E."/>
            <person name="Grimwood J."/>
            <person name="Gundlach H."/>
            <person name="Henrissat B."/>
            <person name="Napoli C."/>
            <person name="McDonald S.M."/>
            <person name="Parker M.S."/>
            <person name="Rombauts S."/>
            <person name="Salamov A."/>
            <person name="Von Dassow P."/>
            <person name="Badger J.H."/>
            <person name="Coutinho P.M."/>
            <person name="Demir E."/>
            <person name="Dubchak I."/>
            <person name="Gentemann C."/>
            <person name="Eikrem W."/>
            <person name="Gready J.E."/>
            <person name="John U."/>
            <person name="Lanier W."/>
            <person name="Lindquist E.A."/>
            <person name="Lucas S."/>
            <person name="Mayer K.F."/>
            <person name="Moreau H."/>
            <person name="Not F."/>
            <person name="Otillar R."/>
            <person name="Panaud O."/>
            <person name="Pangilinan J."/>
            <person name="Paulsen I."/>
            <person name="Piegu B."/>
            <person name="Poliakov A."/>
            <person name="Robbens S."/>
            <person name="Schmutz J."/>
            <person name="Toulza E."/>
            <person name="Wyss T."/>
            <person name="Zelensky A."/>
            <person name="Zhou K."/>
            <person name="Armbrust E.V."/>
            <person name="Bhattacharya D."/>
            <person name="Goodenough U.W."/>
            <person name="Van de Peer Y."/>
            <person name="Grigoriev I.V."/>
        </authorList>
    </citation>
    <scope>NUCLEOTIDE SEQUENCE [LARGE SCALE GENOMIC DNA]</scope>
    <source>
        <strain evidence="5 6">CCMP1545</strain>
    </source>
</reference>
<gene>
    <name evidence="5" type="ORF">MICPUCDRAFT_50415</name>
</gene>
<sequence length="224" mass="24450">MSDLDWDDDEFEVPDLAKDEPPKKANVFDEEEEEDEAPVIKKPSAKPAPAKKKAAEYVDETLADPVAEKLRRQKLVEEADLEAAKELFGTDGEEIDLGTYAPKSEKEFVKFGTLVATKYLTPFKTSAFYKEAIKSFVKSATKTMSAAEVKEVEAAIVAIRNDKVKSEKAESAAAAKAASASATTTGSGKKKKFLNQGGKGGDSGLEDYKYDTKGGNYDDDYDFM</sequence>
<keyword evidence="6" id="KW-1185">Reference proteome</keyword>
<feature type="compositionally biased region" description="Acidic residues" evidence="4">
    <location>
        <begin position="1"/>
        <end position="13"/>
    </location>
</feature>
<dbReference type="GO" id="GO:0003743">
    <property type="term" value="F:translation initiation factor activity"/>
    <property type="evidence" value="ECO:0007669"/>
    <property type="project" value="UniProtKB-KW"/>
</dbReference>
<evidence type="ECO:0000256" key="2">
    <source>
        <dbReference type="ARBA" id="ARBA00022540"/>
    </source>
</evidence>
<keyword evidence="1" id="KW-0963">Cytoplasm</keyword>
<dbReference type="OMA" id="NDYEDFM"/>
<evidence type="ECO:0000256" key="4">
    <source>
        <dbReference type="SAM" id="MobiDB-lite"/>
    </source>
</evidence>
<feature type="compositionally biased region" description="Acidic residues" evidence="4">
    <location>
        <begin position="28"/>
        <end position="37"/>
    </location>
</feature>
<dbReference type="Proteomes" id="UP000001876">
    <property type="component" value="Unassembled WGS sequence"/>
</dbReference>
<dbReference type="OrthoDB" id="498076at2759"/>
<dbReference type="PANTHER" id="PTHR21681:SF0">
    <property type="entry name" value="EUKARYOTIC TRANSLATION INITIATION FACTOR 3 SUBUNIT J"/>
    <property type="match status" value="1"/>
</dbReference>
<organism evidence="6">
    <name type="scientific">Micromonas pusilla (strain CCMP1545)</name>
    <name type="common">Picoplanktonic green alga</name>
    <dbReference type="NCBI Taxonomy" id="564608"/>
    <lineage>
        <taxon>Eukaryota</taxon>
        <taxon>Viridiplantae</taxon>
        <taxon>Chlorophyta</taxon>
        <taxon>Mamiellophyceae</taxon>
        <taxon>Mamiellales</taxon>
        <taxon>Mamiellaceae</taxon>
        <taxon>Micromonas</taxon>
    </lineage>
</organism>
<evidence type="ECO:0000256" key="1">
    <source>
        <dbReference type="ARBA" id="ARBA00022490"/>
    </source>
</evidence>
<accession>C1MI30</accession>
<dbReference type="InterPro" id="IPR023194">
    <property type="entry name" value="eIF3-like_dom_sf"/>
</dbReference>
<dbReference type="GO" id="GO:0005852">
    <property type="term" value="C:eukaryotic translation initiation factor 3 complex"/>
    <property type="evidence" value="ECO:0007669"/>
    <property type="project" value="InterPro"/>
</dbReference>
<dbReference type="eggNOG" id="KOG4813">
    <property type="taxonomic scope" value="Eukaryota"/>
</dbReference>
<dbReference type="GeneID" id="9680785"/>
<keyword evidence="2" id="KW-0396">Initiation factor</keyword>
<evidence type="ECO:0000256" key="3">
    <source>
        <dbReference type="ARBA" id="ARBA00022917"/>
    </source>
</evidence>
<proteinExistence type="predicted"/>
<dbReference type="KEGG" id="mpp:MICPUCDRAFT_50415"/>
<feature type="compositionally biased region" description="Low complexity" evidence="4">
    <location>
        <begin position="176"/>
        <end position="187"/>
    </location>
</feature>
<dbReference type="STRING" id="564608.C1MI30"/>
<dbReference type="EMBL" id="GG663735">
    <property type="protein sequence ID" value="EEH60846.1"/>
    <property type="molecule type" value="Genomic_DNA"/>
</dbReference>
<dbReference type="InterPro" id="IPR013906">
    <property type="entry name" value="eIF3j"/>
</dbReference>
<dbReference type="Pfam" id="PF08597">
    <property type="entry name" value="eIF3_subunit"/>
    <property type="match status" value="1"/>
</dbReference>
<dbReference type="Gene3D" id="1.10.246.60">
    <property type="entry name" value="Eukaryotic translation initiation factor 3 like domains"/>
    <property type="match status" value="1"/>
</dbReference>
<dbReference type="PANTHER" id="PTHR21681">
    <property type="entry name" value="EUKARYOTIC TRANSLATION INITIATION FACTOR 3 SUBUNIT J"/>
    <property type="match status" value="1"/>
</dbReference>
<protein>
    <submittedName>
        <fullName evidence="5">Predicted protein</fullName>
    </submittedName>
</protein>
<name>C1MI30_MICPC</name>
<keyword evidence="3" id="KW-0648">Protein biosynthesis</keyword>
<dbReference type="AlphaFoldDB" id="C1MI30"/>